<gene>
    <name evidence="4" type="primary">LOC106053812</name>
</gene>
<name>A0A9U8DXQ2_BIOGL</name>
<keyword evidence="2" id="KW-0732">Signal</keyword>
<dbReference type="GeneID" id="106053812"/>
<proteinExistence type="predicted"/>
<reference evidence="4" key="1">
    <citation type="submission" date="2025-08" db="UniProtKB">
        <authorList>
            <consortium name="RefSeq"/>
        </authorList>
    </citation>
    <scope>IDENTIFICATION</scope>
</reference>
<evidence type="ECO:0000313" key="4">
    <source>
        <dbReference type="RefSeq" id="XP_013064890.2"/>
    </source>
</evidence>
<dbReference type="RefSeq" id="XP_013064890.2">
    <property type="nucleotide sequence ID" value="XM_013209436.2"/>
</dbReference>
<sequence length="249" mass="28595">MTFSWRLLYAVLSVPWFLIPVMSQIMTADEYCLSKFATKKKDQVKYGFSQFAIMCSNLDAFNECILNTTNPMQTKKALVGVRVQLFETVYPHPYDLIRAGYIFCTEELPLYLEHYKFQENDVIQCEKSINFSGCLMQGEAADNLARLIKGNSKTIMYLAACNSTYHYYTCLRSQYIKCKPEFSNLFNYHFARLGPDCLLYEYENNTLILFTKCPTQSRNAGTVSVPLGALLAILIFVMTFSNLKTLITI</sequence>
<evidence type="ECO:0000256" key="2">
    <source>
        <dbReference type="SAM" id="SignalP"/>
    </source>
</evidence>
<keyword evidence="3" id="KW-1185">Reference proteome</keyword>
<protein>
    <submittedName>
        <fullName evidence="4">Uncharacterized protein LOC106053812 isoform X1</fullName>
    </submittedName>
</protein>
<evidence type="ECO:0000313" key="3">
    <source>
        <dbReference type="Proteomes" id="UP001165740"/>
    </source>
</evidence>
<feature type="transmembrane region" description="Helical" evidence="1">
    <location>
        <begin position="223"/>
        <end position="243"/>
    </location>
</feature>
<evidence type="ECO:0000256" key="1">
    <source>
        <dbReference type="SAM" id="Phobius"/>
    </source>
</evidence>
<dbReference type="KEGG" id="bgt:106053812"/>
<keyword evidence="1" id="KW-0812">Transmembrane</keyword>
<feature type="signal peptide" evidence="2">
    <location>
        <begin position="1"/>
        <end position="23"/>
    </location>
</feature>
<dbReference type="Proteomes" id="UP001165740">
    <property type="component" value="Chromosome 12"/>
</dbReference>
<organism evidence="3 4">
    <name type="scientific">Biomphalaria glabrata</name>
    <name type="common">Bloodfluke planorb</name>
    <name type="synonym">Freshwater snail</name>
    <dbReference type="NCBI Taxonomy" id="6526"/>
    <lineage>
        <taxon>Eukaryota</taxon>
        <taxon>Metazoa</taxon>
        <taxon>Spiralia</taxon>
        <taxon>Lophotrochozoa</taxon>
        <taxon>Mollusca</taxon>
        <taxon>Gastropoda</taxon>
        <taxon>Heterobranchia</taxon>
        <taxon>Euthyneura</taxon>
        <taxon>Panpulmonata</taxon>
        <taxon>Hygrophila</taxon>
        <taxon>Lymnaeoidea</taxon>
        <taxon>Planorbidae</taxon>
        <taxon>Biomphalaria</taxon>
    </lineage>
</organism>
<keyword evidence="1" id="KW-1133">Transmembrane helix</keyword>
<keyword evidence="1" id="KW-0472">Membrane</keyword>
<accession>A0A9U8DXQ2</accession>
<dbReference type="OrthoDB" id="6073570at2759"/>
<feature type="chain" id="PRO_5040863579" evidence="2">
    <location>
        <begin position="24"/>
        <end position="249"/>
    </location>
</feature>
<dbReference type="AlphaFoldDB" id="A0A9U8DXQ2"/>